<protein>
    <submittedName>
        <fullName evidence="2">(northern house mosquito) hypothetical protein</fullName>
    </submittedName>
</protein>
<dbReference type="EMBL" id="HBUE01208524">
    <property type="protein sequence ID" value="CAG6533260.1"/>
    <property type="molecule type" value="Transcribed_RNA"/>
</dbReference>
<evidence type="ECO:0000256" key="1">
    <source>
        <dbReference type="SAM" id="Phobius"/>
    </source>
</evidence>
<organism evidence="2">
    <name type="scientific">Culex pipiens</name>
    <name type="common">House mosquito</name>
    <dbReference type="NCBI Taxonomy" id="7175"/>
    <lineage>
        <taxon>Eukaryota</taxon>
        <taxon>Metazoa</taxon>
        <taxon>Ecdysozoa</taxon>
        <taxon>Arthropoda</taxon>
        <taxon>Hexapoda</taxon>
        <taxon>Insecta</taxon>
        <taxon>Pterygota</taxon>
        <taxon>Neoptera</taxon>
        <taxon>Endopterygota</taxon>
        <taxon>Diptera</taxon>
        <taxon>Nematocera</taxon>
        <taxon>Culicoidea</taxon>
        <taxon>Culicidae</taxon>
        <taxon>Culicinae</taxon>
        <taxon>Culicini</taxon>
        <taxon>Culex</taxon>
        <taxon>Culex</taxon>
    </lineage>
</organism>
<dbReference type="EMBL" id="HBUE01110080">
    <property type="protein sequence ID" value="CAG6488457.1"/>
    <property type="molecule type" value="Transcribed_RNA"/>
</dbReference>
<keyword evidence="1" id="KW-0812">Transmembrane</keyword>
<sequence length="104" mass="11890">MYLASLLNSWRFSLVYICTGFAAIWLNLHVVLHDNECLYPAKCSSITKVVNAKVMELLVYTELLISLLNINNLFMCKFGKICFRIRTAAVHTKTADRFNSVQNV</sequence>
<reference evidence="2" key="1">
    <citation type="submission" date="2021-05" db="EMBL/GenBank/DDBJ databases">
        <authorList>
            <person name="Alioto T."/>
            <person name="Alioto T."/>
            <person name="Gomez Garrido J."/>
        </authorList>
    </citation>
    <scope>NUCLEOTIDE SEQUENCE</scope>
</reference>
<evidence type="ECO:0000313" key="2">
    <source>
        <dbReference type="EMBL" id="CAG6533260.1"/>
    </source>
</evidence>
<feature type="transmembrane region" description="Helical" evidence="1">
    <location>
        <begin position="12"/>
        <end position="32"/>
    </location>
</feature>
<accession>A0A8D8MMK5</accession>
<keyword evidence="1" id="KW-0472">Membrane</keyword>
<name>A0A8D8MMK5_CULPI</name>
<dbReference type="EMBL" id="HBUE01110079">
    <property type="protein sequence ID" value="CAG6488456.1"/>
    <property type="molecule type" value="Transcribed_RNA"/>
</dbReference>
<dbReference type="AlphaFoldDB" id="A0A8D8MMK5"/>
<dbReference type="EMBL" id="HBUE01110076">
    <property type="protein sequence ID" value="CAG6488454.1"/>
    <property type="molecule type" value="Transcribed_RNA"/>
</dbReference>
<proteinExistence type="predicted"/>
<keyword evidence="1" id="KW-1133">Transmembrane helix</keyword>
<dbReference type="EMBL" id="HBUE01110078">
    <property type="protein sequence ID" value="CAG6488455.1"/>
    <property type="molecule type" value="Transcribed_RNA"/>
</dbReference>
<dbReference type="EMBL" id="HBUE01314864">
    <property type="protein sequence ID" value="CAG6585140.1"/>
    <property type="molecule type" value="Transcribed_RNA"/>
</dbReference>